<sequence length="177" mass="19225">MFWSLVTAIFAGFAGAGIGLVLRHLTRQRLPKGIIPVCAGLAMLAATVSLEYSWQDGTRATMPEDLVIISTREQQAWYQPWTMIRPWVRGYISFAPSENAQTAPGSGITVVQLRIQERWQPQVIRPALVDCANARWADLDPSTEFDAAGAPINAAWRETGPTDPIVTAVCGGETATG</sequence>
<proteinExistence type="predicted"/>
<dbReference type="KEGG" id="rmai:MACH21_03480"/>
<dbReference type="RefSeq" id="WP_338273810.1">
    <property type="nucleotide sequence ID" value="NZ_AP027266.1"/>
</dbReference>
<dbReference type="EMBL" id="AP027266">
    <property type="protein sequence ID" value="BDW84171.1"/>
    <property type="molecule type" value="Genomic_DNA"/>
</dbReference>
<keyword evidence="1" id="KW-1133">Transmembrane helix</keyword>
<protein>
    <submittedName>
        <fullName evidence="2">Uncharacterized protein</fullName>
    </submittedName>
</protein>
<feature type="transmembrane region" description="Helical" evidence="1">
    <location>
        <begin position="34"/>
        <end position="54"/>
    </location>
</feature>
<keyword evidence="1" id="KW-0472">Membrane</keyword>
<keyword evidence="1" id="KW-0812">Transmembrane</keyword>
<keyword evidence="3" id="KW-1185">Reference proteome</keyword>
<evidence type="ECO:0000313" key="2">
    <source>
        <dbReference type="EMBL" id="BDW84171.1"/>
    </source>
</evidence>
<feature type="transmembrane region" description="Helical" evidence="1">
    <location>
        <begin position="6"/>
        <end position="22"/>
    </location>
</feature>
<evidence type="ECO:0000313" key="3">
    <source>
        <dbReference type="Proteomes" id="UP001337723"/>
    </source>
</evidence>
<accession>A0AA48HHB3</accession>
<reference evidence="2 3" key="1">
    <citation type="submission" date="2023-01" db="EMBL/GenBank/DDBJ databases">
        <title>Complete genome sequence of Roseicyclus marinus strain Dej080120_10.</title>
        <authorList>
            <person name="Ueki S."/>
            <person name="Maruyama F."/>
        </authorList>
    </citation>
    <scope>NUCLEOTIDE SEQUENCE [LARGE SCALE GENOMIC DNA]</scope>
    <source>
        <strain evidence="2 3">Dej080120_10</strain>
    </source>
</reference>
<evidence type="ECO:0000256" key="1">
    <source>
        <dbReference type="SAM" id="Phobius"/>
    </source>
</evidence>
<dbReference type="AlphaFoldDB" id="A0AA48HHB3"/>
<dbReference type="Proteomes" id="UP001337723">
    <property type="component" value="Chromosome"/>
</dbReference>
<name>A0AA48HHB3_9RHOB</name>
<organism evidence="2 3">
    <name type="scientific">Roseicyclus marinus</name>
    <dbReference type="NCBI Taxonomy" id="2161673"/>
    <lineage>
        <taxon>Bacteria</taxon>
        <taxon>Pseudomonadati</taxon>
        <taxon>Pseudomonadota</taxon>
        <taxon>Alphaproteobacteria</taxon>
        <taxon>Rhodobacterales</taxon>
        <taxon>Roseobacteraceae</taxon>
        <taxon>Roseicyclus</taxon>
    </lineage>
</organism>
<gene>
    <name evidence="2" type="ORF">MACH21_03480</name>
</gene>